<evidence type="ECO:0000313" key="2">
    <source>
        <dbReference type="Proteomes" id="UP001139150"/>
    </source>
</evidence>
<dbReference type="EMBL" id="JAKRYL010000016">
    <property type="protein sequence ID" value="MCL7748567.1"/>
    <property type="molecule type" value="Genomic_DNA"/>
</dbReference>
<reference evidence="1" key="1">
    <citation type="submission" date="2022-02" db="EMBL/GenBank/DDBJ databases">
        <title>Halalkalibacter sp. nov. isolated from Lonar Lake, India.</title>
        <authorList>
            <person name="Joshi A."/>
            <person name="Thite S."/>
            <person name="Lodha T."/>
        </authorList>
    </citation>
    <scope>NUCLEOTIDE SEQUENCE</scope>
    <source>
        <strain evidence="1">MEB205</strain>
    </source>
</reference>
<gene>
    <name evidence="1" type="ORF">MF646_15670</name>
</gene>
<dbReference type="SUPFAM" id="SSF53649">
    <property type="entry name" value="Alkaline phosphatase-like"/>
    <property type="match status" value="1"/>
</dbReference>
<dbReference type="GO" id="GO:0016787">
    <property type="term" value="F:hydrolase activity"/>
    <property type="evidence" value="ECO:0007669"/>
    <property type="project" value="UniProtKB-ARBA"/>
</dbReference>
<dbReference type="PANTHER" id="PTHR10151:SF120">
    <property type="entry name" value="BIS(5'-ADENOSYL)-TRIPHOSPHATASE"/>
    <property type="match status" value="1"/>
</dbReference>
<evidence type="ECO:0000313" key="1">
    <source>
        <dbReference type="EMBL" id="MCL7748567.1"/>
    </source>
</evidence>
<dbReference type="Pfam" id="PF01663">
    <property type="entry name" value="Phosphodiest"/>
    <property type="match status" value="1"/>
</dbReference>
<keyword evidence="2" id="KW-1185">Reference proteome</keyword>
<proteinExistence type="predicted"/>
<protein>
    <submittedName>
        <fullName evidence="1">Alkaline phosphatase family protein</fullName>
    </submittedName>
</protein>
<sequence>MISITTSGKPVIMVMLDTLMDKPLQMALKEETLPAFTYFMEHGKYYANVVAPFPTMSVNVESTLLTGQYSDQHRIPALTWYSKKENRIINYGTHVFDQIKLGLSKCLRDTLYRLNNEHLNTKVKTIHEELYEQGKKSASINPLVNRGNVPHQLTIPGLIRYFVPIKKRIDTRSATKYTYGCLSRLNPNGKYSGIWHKYGFNNKFAAQEFTHLVSNQDVPDFSLIYLPDHDKNVHKHGPMDTKGIKDMDENLQTILDSFPTWEEALDQHIWILIGDNGQSGIKDDRRQAFVDLKELLQPLKVTKLSRGVRKEDQVVIANNLRSCFIYSLDIDKLPLTEIVEKLKRDERLDLISWKVEEWIHVASGGKRESFQFKEGGNVKDEFDQFWEVRGEYSVLDLTLTENRITFGDYPDALKRIHSTLHSHEGDFIVISAKPGYELRGEVTPSHAGGASHGGFHKNDSSVPMLVAGTETKPDYFRMVDLKEWILKLTK</sequence>
<organism evidence="1 2">
    <name type="scientific">Halalkalibacter alkaliphilus</name>
    <dbReference type="NCBI Taxonomy" id="2917993"/>
    <lineage>
        <taxon>Bacteria</taxon>
        <taxon>Bacillati</taxon>
        <taxon>Bacillota</taxon>
        <taxon>Bacilli</taxon>
        <taxon>Bacillales</taxon>
        <taxon>Bacillaceae</taxon>
        <taxon>Halalkalibacter</taxon>
    </lineage>
</organism>
<dbReference type="Gene3D" id="3.40.720.10">
    <property type="entry name" value="Alkaline Phosphatase, subunit A"/>
    <property type="match status" value="1"/>
</dbReference>
<dbReference type="Proteomes" id="UP001139150">
    <property type="component" value="Unassembled WGS sequence"/>
</dbReference>
<dbReference type="InterPro" id="IPR002591">
    <property type="entry name" value="Phosphodiest/P_Trfase"/>
</dbReference>
<comment type="caution">
    <text evidence="1">The sequence shown here is derived from an EMBL/GenBank/DDBJ whole genome shotgun (WGS) entry which is preliminary data.</text>
</comment>
<name>A0A9X2I5X1_9BACI</name>
<dbReference type="RefSeq" id="WP_250097452.1">
    <property type="nucleotide sequence ID" value="NZ_JAKRYL010000016.1"/>
</dbReference>
<dbReference type="AlphaFoldDB" id="A0A9X2I5X1"/>
<dbReference type="PANTHER" id="PTHR10151">
    <property type="entry name" value="ECTONUCLEOTIDE PYROPHOSPHATASE/PHOSPHODIESTERASE"/>
    <property type="match status" value="1"/>
</dbReference>
<accession>A0A9X2I5X1</accession>
<dbReference type="InterPro" id="IPR017850">
    <property type="entry name" value="Alkaline_phosphatase_core_sf"/>
</dbReference>